<feature type="non-terminal residue" evidence="6">
    <location>
        <position position="255"/>
    </location>
</feature>
<accession>A0A315WA38</accession>
<comment type="similarity">
    <text evidence="2">Belongs to the ELOF1 family.</text>
</comment>
<evidence type="ECO:0000256" key="3">
    <source>
        <dbReference type="ARBA" id="ARBA00014973"/>
    </source>
</evidence>
<name>A0A315WA38_GAMAF</name>
<comment type="subcellular location">
    <subcellularLocation>
        <location evidence="1">Nucleus</location>
    </subcellularLocation>
</comment>
<evidence type="ECO:0000313" key="6">
    <source>
        <dbReference type="EMBL" id="PWA32666.1"/>
    </source>
</evidence>
<evidence type="ECO:0000256" key="5">
    <source>
        <dbReference type="ARBA" id="ARBA00023242"/>
    </source>
</evidence>
<dbReference type="AlphaFoldDB" id="A0A315WA38"/>
<comment type="caution">
    <text evidence="6">The sequence shown here is derived from an EMBL/GenBank/DDBJ whole genome shotgun (WGS) entry which is preliminary data.</text>
</comment>
<evidence type="ECO:0000256" key="1">
    <source>
        <dbReference type="ARBA" id="ARBA00004123"/>
    </source>
</evidence>
<sequence>MGRRKSKRKPPPKKKMTGDLETQFTCPFCNHEKSCDVKMERSRNTGVISCSVCLEEFQTPITCILFTKWIIAREVKCHSVSLLSRLPINPHSESGATVARETAILAYGPSEPSRSIACVLKWTGSIHVPVVMSSIKPRCFPAGMFELERGKKIRAQGVVWMSSWLNKILRHQDLNISLITYNPLGLPLLISLPSFLPLPPPQLSKSGLPVMATRVDVSSVLTTSCEEIISRSSLHLPNYPKAQGLIQEKDSAWDT</sequence>
<proteinExistence type="inferred from homology"/>
<dbReference type="PANTHER" id="PTHR20934:SF0">
    <property type="entry name" value="TRANSCRIPTION ELONGATION FACTOR 1 HOMOLOG"/>
    <property type="match status" value="1"/>
</dbReference>
<reference evidence="6 7" key="1">
    <citation type="journal article" date="2018" name="G3 (Bethesda)">
        <title>A High-Quality Reference Genome for the Invasive Mosquitofish Gambusia affinis Using a Chicago Library.</title>
        <authorList>
            <person name="Hoffberg S.L."/>
            <person name="Troendle N.J."/>
            <person name="Glenn T.C."/>
            <person name="Mahmud O."/>
            <person name="Louha S."/>
            <person name="Chalopin D."/>
            <person name="Bennetzen J.L."/>
            <person name="Mauricio R."/>
        </authorList>
    </citation>
    <scope>NUCLEOTIDE SEQUENCE [LARGE SCALE GENOMIC DNA]</scope>
    <source>
        <strain evidence="6">NE01/NJP1002.9</strain>
        <tissue evidence="6">Muscle</tissue>
    </source>
</reference>
<organism evidence="6 7">
    <name type="scientific">Gambusia affinis</name>
    <name type="common">Western mosquitofish</name>
    <name type="synonym">Heterandria affinis</name>
    <dbReference type="NCBI Taxonomy" id="33528"/>
    <lineage>
        <taxon>Eukaryota</taxon>
        <taxon>Metazoa</taxon>
        <taxon>Chordata</taxon>
        <taxon>Craniata</taxon>
        <taxon>Vertebrata</taxon>
        <taxon>Euteleostomi</taxon>
        <taxon>Actinopterygii</taxon>
        <taxon>Neopterygii</taxon>
        <taxon>Teleostei</taxon>
        <taxon>Neoteleostei</taxon>
        <taxon>Acanthomorphata</taxon>
        <taxon>Ovalentaria</taxon>
        <taxon>Atherinomorphae</taxon>
        <taxon>Cyprinodontiformes</taxon>
        <taxon>Poeciliidae</taxon>
        <taxon>Poeciliinae</taxon>
        <taxon>Gambusia</taxon>
    </lineage>
</organism>
<evidence type="ECO:0000313" key="7">
    <source>
        <dbReference type="Proteomes" id="UP000250572"/>
    </source>
</evidence>
<dbReference type="STRING" id="33528.ENSGAFP00000012710"/>
<dbReference type="GO" id="GO:0000993">
    <property type="term" value="F:RNA polymerase II complex binding"/>
    <property type="evidence" value="ECO:0007669"/>
    <property type="project" value="TreeGrafter"/>
</dbReference>
<gene>
    <name evidence="6" type="ORF">CCH79_00012440</name>
</gene>
<protein>
    <recommendedName>
        <fullName evidence="3">Transcription elongation factor 1 homolog</fullName>
    </recommendedName>
</protein>
<dbReference type="Proteomes" id="UP000250572">
    <property type="component" value="Unassembled WGS sequence"/>
</dbReference>
<dbReference type="PANTHER" id="PTHR20934">
    <property type="entry name" value="TRANSCRIPTION ELONGATION FACTOR 1 HOMOLOG"/>
    <property type="match status" value="1"/>
</dbReference>
<dbReference type="SUPFAM" id="SSF57783">
    <property type="entry name" value="Zinc beta-ribbon"/>
    <property type="match status" value="1"/>
</dbReference>
<dbReference type="Pfam" id="PF05129">
    <property type="entry name" value="Zn_ribbon_Elf1"/>
    <property type="match status" value="1"/>
</dbReference>
<keyword evidence="7" id="KW-1185">Reference proteome</keyword>
<dbReference type="GO" id="GO:0008023">
    <property type="term" value="C:transcription elongation factor complex"/>
    <property type="evidence" value="ECO:0007669"/>
    <property type="project" value="TreeGrafter"/>
</dbReference>
<dbReference type="GO" id="GO:0006368">
    <property type="term" value="P:transcription elongation by RNA polymerase II"/>
    <property type="evidence" value="ECO:0007669"/>
    <property type="project" value="TreeGrafter"/>
</dbReference>
<evidence type="ECO:0000256" key="2">
    <source>
        <dbReference type="ARBA" id="ARBA00009730"/>
    </source>
</evidence>
<keyword evidence="4" id="KW-0862">Zinc</keyword>
<dbReference type="EMBL" id="NHOQ01000158">
    <property type="protein sequence ID" value="PWA32666.1"/>
    <property type="molecule type" value="Genomic_DNA"/>
</dbReference>
<dbReference type="InterPro" id="IPR007808">
    <property type="entry name" value="Elf1"/>
</dbReference>
<evidence type="ECO:0000256" key="4">
    <source>
        <dbReference type="ARBA" id="ARBA00022833"/>
    </source>
</evidence>
<dbReference type="Gene3D" id="2.20.25.190">
    <property type="match status" value="1"/>
</dbReference>
<dbReference type="InterPro" id="IPR038567">
    <property type="entry name" value="T_Elf1_sf"/>
</dbReference>
<keyword evidence="5" id="KW-0539">Nucleus</keyword>